<accession>J0LC92</accession>
<dbReference type="EMBL" id="JH688001">
    <property type="protein sequence ID" value="EJD34105.1"/>
    <property type="molecule type" value="Genomic_DNA"/>
</dbReference>
<dbReference type="InterPro" id="IPR057326">
    <property type="entry name" value="KR_dom"/>
</dbReference>
<keyword evidence="1" id="KW-0521">NADP</keyword>
<dbReference type="Proteomes" id="UP000006514">
    <property type="component" value="Unassembled WGS sequence"/>
</dbReference>
<evidence type="ECO:0000313" key="4">
    <source>
        <dbReference type="EMBL" id="EJD34105.1"/>
    </source>
</evidence>
<gene>
    <name evidence="4" type="ORF">AURDEDRAFT_140599</name>
</gene>
<dbReference type="Pfam" id="PF00106">
    <property type="entry name" value="adh_short"/>
    <property type="match status" value="1"/>
</dbReference>
<evidence type="ECO:0000259" key="3">
    <source>
        <dbReference type="SMART" id="SM00822"/>
    </source>
</evidence>
<dbReference type="GO" id="GO:0016616">
    <property type="term" value="F:oxidoreductase activity, acting on the CH-OH group of donors, NAD or NADP as acceptor"/>
    <property type="evidence" value="ECO:0007669"/>
    <property type="project" value="TreeGrafter"/>
</dbReference>
<dbReference type="Gene3D" id="3.40.50.720">
    <property type="entry name" value="NAD(P)-binding Rossmann-like Domain"/>
    <property type="match status" value="1"/>
</dbReference>
<dbReference type="SMART" id="SM00822">
    <property type="entry name" value="PKS_KR"/>
    <property type="match status" value="1"/>
</dbReference>
<dbReference type="PANTHER" id="PTHR45458">
    <property type="entry name" value="SHORT-CHAIN DEHYDROGENASE/REDUCTASE SDR"/>
    <property type="match status" value="1"/>
</dbReference>
<dbReference type="PRINTS" id="PR00081">
    <property type="entry name" value="GDHRDH"/>
</dbReference>
<dbReference type="OMA" id="PIYELPW"/>
<dbReference type="SUPFAM" id="SSF51735">
    <property type="entry name" value="NAD(P)-binding Rossmann-fold domains"/>
    <property type="match status" value="1"/>
</dbReference>
<dbReference type="PRINTS" id="PR00080">
    <property type="entry name" value="SDRFAMILY"/>
</dbReference>
<sequence length="229" mass="24329">MPVWFITGTSRGIGLELARQLAATSGNTVIATCRNPAGAAALSQIAGVHVVALDITSEESVRAAFAKTEAILGADGGIDYLINNAGIGGGDTVEDTTPEELHRQLTTHVVGPLLVFRAFLPLVRKGSRKVVVNVTSGLASIGLDLGPKGASYSIAKAGMNMLTYKMSKQYSDLTIFLLDPGWVKTDMGGPDAWLDVDYAVRNHIKIYESATLETHSGKFLSNEGKEIPW</sequence>
<dbReference type="InterPro" id="IPR020904">
    <property type="entry name" value="Sc_DH/Rdtase_CS"/>
</dbReference>
<dbReference type="PANTHER" id="PTHR45458:SF3">
    <property type="entry name" value="CHAIN DEHYDROGENASE (ATSC), PUTATIVE-RELATED"/>
    <property type="match status" value="1"/>
</dbReference>
<dbReference type="eggNOG" id="KOG1611">
    <property type="taxonomic scope" value="Eukaryota"/>
</dbReference>
<dbReference type="PROSITE" id="PS00061">
    <property type="entry name" value="ADH_SHORT"/>
    <property type="match status" value="1"/>
</dbReference>
<dbReference type="InterPro" id="IPR036291">
    <property type="entry name" value="NAD(P)-bd_dom_sf"/>
</dbReference>
<dbReference type="AlphaFoldDB" id="J0LC92"/>
<protein>
    <submittedName>
        <fullName evidence="4">C-signal</fullName>
    </submittedName>
</protein>
<proteinExistence type="inferred from homology"/>
<comment type="similarity">
    <text evidence="2">Belongs to the short-chain dehydrogenases/reductases (SDR) family.</text>
</comment>
<keyword evidence="5" id="KW-1185">Reference proteome</keyword>
<feature type="domain" description="Ketoreductase" evidence="3">
    <location>
        <begin position="2"/>
        <end position="209"/>
    </location>
</feature>
<organism evidence="4 5">
    <name type="scientific">Auricularia subglabra (strain TFB-10046 / SS5)</name>
    <name type="common">White-rot fungus</name>
    <name type="synonym">Auricularia delicata (strain TFB10046)</name>
    <dbReference type="NCBI Taxonomy" id="717982"/>
    <lineage>
        <taxon>Eukaryota</taxon>
        <taxon>Fungi</taxon>
        <taxon>Dikarya</taxon>
        <taxon>Basidiomycota</taxon>
        <taxon>Agaricomycotina</taxon>
        <taxon>Agaricomycetes</taxon>
        <taxon>Auriculariales</taxon>
        <taxon>Auriculariaceae</taxon>
        <taxon>Auricularia</taxon>
    </lineage>
</organism>
<reference evidence="5" key="1">
    <citation type="journal article" date="2012" name="Science">
        <title>The Paleozoic origin of enzymatic lignin decomposition reconstructed from 31 fungal genomes.</title>
        <authorList>
            <person name="Floudas D."/>
            <person name="Binder M."/>
            <person name="Riley R."/>
            <person name="Barry K."/>
            <person name="Blanchette R.A."/>
            <person name="Henrissat B."/>
            <person name="Martinez A.T."/>
            <person name="Otillar R."/>
            <person name="Spatafora J.W."/>
            <person name="Yadav J.S."/>
            <person name="Aerts A."/>
            <person name="Benoit I."/>
            <person name="Boyd A."/>
            <person name="Carlson A."/>
            <person name="Copeland A."/>
            <person name="Coutinho P.M."/>
            <person name="de Vries R.P."/>
            <person name="Ferreira P."/>
            <person name="Findley K."/>
            <person name="Foster B."/>
            <person name="Gaskell J."/>
            <person name="Glotzer D."/>
            <person name="Gorecki P."/>
            <person name="Heitman J."/>
            <person name="Hesse C."/>
            <person name="Hori C."/>
            <person name="Igarashi K."/>
            <person name="Jurgens J.A."/>
            <person name="Kallen N."/>
            <person name="Kersten P."/>
            <person name="Kohler A."/>
            <person name="Kuees U."/>
            <person name="Kumar T.K.A."/>
            <person name="Kuo A."/>
            <person name="LaButti K."/>
            <person name="Larrondo L.F."/>
            <person name="Lindquist E."/>
            <person name="Ling A."/>
            <person name="Lombard V."/>
            <person name="Lucas S."/>
            <person name="Lundell T."/>
            <person name="Martin R."/>
            <person name="McLaughlin D.J."/>
            <person name="Morgenstern I."/>
            <person name="Morin E."/>
            <person name="Murat C."/>
            <person name="Nagy L.G."/>
            <person name="Nolan M."/>
            <person name="Ohm R.A."/>
            <person name="Patyshakuliyeva A."/>
            <person name="Rokas A."/>
            <person name="Ruiz-Duenas F.J."/>
            <person name="Sabat G."/>
            <person name="Salamov A."/>
            <person name="Samejima M."/>
            <person name="Schmutz J."/>
            <person name="Slot J.C."/>
            <person name="St John F."/>
            <person name="Stenlid J."/>
            <person name="Sun H."/>
            <person name="Sun S."/>
            <person name="Syed K."/>
            <person name="Tsang A."/>
            <person name="Wiebenga A."/>
            <person name="Young D."/>
            <person name="Pisabarro A."/>
            <person name="Eastwood D.C."/>
            <person name="Martin F."/>
            <person name="Cullen D."/>
            <person name="Grigoriev I.V."/>
            <person name="Hibbett D.S."/>
        </authorList>
    </citation>
    <scope>NUCLEOTIDE SEQUENCE [LARGE SCALE GENOMIC DNA]</scope>
    <source>
        <strain evidence="5">TFB10046</strain>
    </source>
</reference>
<evidence type="ECO:0000256" key="2">
    <source>
        <dbReference type="RuleBase" id="RU000363"/>
    </source>
</evidence>
<evidence type="ECO:0000313" key="5">
    <source>
        <dbReference type="Proteomes" id="UP000006514"/>
    </source>
</evidence>
<dbReference type="KEGG" id="adl:AURDEDRAFT_140599"/>
<dbReference type="InterPro" id="IPR002347">
    <property type="entry name" value="SDR_fam"/>
</dbReference>
<evidence type="ECO:0000256" key="1">
    <source>
        <dbReference type="ARBA" id="ARBA00022857"/>
    </source>
</evidence>
<name>J0LC92_AURST</name>
<dbReference type="InParanoid" id="J0LC92"/>
<dbReference type="CDD" id="cd05325">
    <property type="entry name" value="carb_red_sniffer_like_SDR_c"/>
    <property type="match status" value="1"/>
</dbReference>
<dbReference type="OrthoDB" id="9876299at2759"/>
<dbReference type="InterPro" id="IPR052184">
    <property type="entry name" value="SDR_enzymes"/>
</dbReference>